<comment type="caution">
    <text evidence="2">The sequence shown here is derived from an EMBL/GenBank/DDBJ whole genome shotgun (WGS) entry which is preliminary data.</text>
</comment>
<keyword evidence="3" id="KW-1185">Reference proteome</keyword>
<dbReference type="EMBL" id="BMAW01007474">
    <property type="protein sequence ID" value="GFT03942.1"/>
    <property type="molecule type" value="Genomic_DNA"/>
</dbReference>
<evidence type="ECO:0000313" key="2">
    <source>
        <dbReference type="EMBL" id="GFT03942.1"/>
    </source>
</evidence>
<sequence length="66" mass="7078">MPHVYSFSRKIANVTTENSAITAKNVAAQASEIQSSDSINSQHIEPNSNSDKVITNPPDCDDDGES</sequence>
<evidence type="ECO:0000256" key="1">
    <source>
        <dbReference type="SAM" id="MobiDB-lite"/>
    </source>
</evidence>
<accession>A0A8X6NAF0</accession>
<protein>
    <submittedName>
        <fullName evidence="2">Uncharacterized protein</fullName>
    </submittedName>
</protein>
<organism evidence="2 3">
    <name type="scientific">Nephila pilipes</name>
    <name type="common">Giant wood spider</name>
    <name type="synonym">Nephila maculata</name>
    <dbReference type="NCBI Taxonomy" id="299642"/>
    <lineage>
        <taxon>Eukaryota</taxon>
        <taxon>Metazoa</taxon>
        <taxon>Ecdysozoa</taxon>
        <taxon>Arthropoda</taxon>
        <taxon>Chelicerata</taxon>
        <taxon>Arachnida</taxon>
        <taxon>Araneae</taxon>
        <taxon>Araneomorphae</taxon>
        <taxon>Entelegynae</taxon>
        <taxon>Araneoidea</taxon>
        <taxon>Nephilidae</taxon>
        <taxon>Nephila</taxon>
    </lineage>
</organism>
<dbReference type="AlphaFoldDB" id="A0A8X6NAF0"/>
<dbReference type="Proteomes" id="UP000887013">
    <property type="component" value="Unassembled WGS sequence"/>
</dbReference>
<proteinExistence type="predicted"/>
<reference evidence="2" key="1">
    <citation type="submission" date="2020-08" db="EMBL/GenBank/DDBJ databases">
        <title>Multicomponent nature underlies the extraordinary mechanical properties of spider dragline silk.</title>
        <authorList>
            <person name="Kono N."/>
            <person name="Nakamura H."/>
            <person name="Mori M."/>
            <person name="Yoshida Y."/>
            <person name="Ohtoshi R."/>
            <person name="Malay A.D."/>
            <person name="Moran D.A.P."/>
            <person name="Tomita M."/>
            <person name="Numata K."/>
            <person name="Arakawa K."/>
        </authorList>
    </citation>
    <scope>NUCLEOTIDE SEQUENCE</scope>
</reference>
<evidence type="ECO:0000313" key="3">
    <source>
        <dbReference type="Proteomes" id="UP000887013"/>
    </source>
</evidence>
<gene>
    <name evidence="2" type="ORF">NPIL_542601</name>
</gene>
<name>A0A8X6NAF0_NEPPI</name>
<feature type="compositionally biased region" description="Polar residues" evidence="1">
    <location>
        <begin position="32"/>
        <end position="53"/>
    </location>
</feature>
<feature type="region of interest" description="Disordered" evidence="1">
    <location>
        <begin position="32"/>
        <end position="66"/>
    </location>
</feature>